<keyword evidence="2" id="KW-0342">GTP-binding</keyword>
<dbReference type="AlphaFoldDB" id="A0A7R7VYX9"/>
<dbReference type="GO" id="GO:0005525">
    <property type="term" value="F:GTP binding"/>
    <property type="evidence" value="ECO:0007669"/>
    <property type="project" value="UniProtKB-KW"/>
</dbReference>
<proteinExistence type="predicted"/>
<reference evidence="4" key="2">
    <citation type="submission" date="2021-02" db="EMBL/GenBank/DDBJ databases">
        <title>Aspergillus chevalieri M1 genome sequence.</title>
        <authorList>
            <person name="Kadooka C."/>
            <person name="Mori K."/>
            <person name="Futagami T."/>
        </authorList>
    </citation>
    <scope>NUCLEOTIDE SEQUENCE</scope>
    <source>
        <strain evidence="4">M1</strain>
    </source>
</reference>
<dbReference type="Pfam" id="PF00009">
    <property type="entry name" value="GTP_EFTU"/>
    <property type="match status" value="1"/>
</dbReference>
<dbReference type="PANTHER" id="PTHR23115">
    <property type="entry name" value="TRANSLATION FACTOR"/>
    <property type="match status" value="1"/>
</dbReference>
<evidence type="ECO:0000313" key="5">
    <source>
        <dbReference type="Proteomes" id="UP000637239"/>
    </source>
</evidence>
<dbReference type="Proteomes" id="UP000637239">
    <property type="component" value="Chromosome 8"/>
</dbReference>
<dbReference type="SUPFAM" id="SSF52540">
    <property type="entry name" value="P-loop containing nucleoside triphosphate hydrolases"/>
    <property type="match status" value="1"/>
</dbReference>
<dbReference type="InterPro" id="IPR027417">
    <property type="entry name" value="P-loop_NTPase"/>
</dbReference>
<accession>A0A7R7VYX9</accession>
<protein>
    <submittedName>
        <fullName evidence="4">Translation elongation factor EF-1 alpha</fullName>
    </submittedName>
</protein>
<keyword evidence="1" id="KW-0547">Nucleotide-binding</keyword>
<dbReference type="GeneID" id="66987163"/>
<evidence type="ECO:0000313" key="4">
    <source>
        <dbReference type="EMBL" id="BCR92814.1"/>
    </source>
</evidence>
<gene>
    <name evidence="4" type="primary">TEF1_2</name>
    <name evidence="4" type="ORF">ACHE_80714S</name>
</gene>
<name>A0A7R7VYX9_ASPCH</name>
<evidence type="ECO:0000259" key="3">
    <source>
        <dbReference type="PROSITE" id="PS51722"/>
    </source>
</evidence>
<dbReference type="InterPro" id="IPR000795">
    <property type="entry name" value="T_Tr_GTP-bd_dom"/>
</dbReference>
<reference evidence="4" key="1">
    <citation type="submission" date="2021-01" db="EMBL/GenBank/DDBJ databases">
        <authorList>
            <consortium name="Aspergillus chevalieri M1 genome sequencing consortium"/>
            <person name="Kazuki M."/>
            <person name="Futagami T."/>
        </authorList>
    </citation>
    <scope>NUCLEOTIDE SEQUENCE</scope>
    <source>
        <strain evidence="4">M1</strain>
    </source>
</reference>
<dbReference type="InterPro" id="IPR050100">
    <property type="entry name" value="TRAFAC_GTPase_members"/>
</dbReference>
<dbReference type="GO" id="GO:0003746">
    <property type="term" value="F:translation elongation factor activity"/>
    <property type="evidence" value="ECO:0007669"/>
    <property type="project" value="UniProtKB-KW"/>
</dbReference>
<dbReference type="GO" id="GO:0003924">
    <property type="term" value="F:GTPase activity"/>
    <property type="evidence" value="ECO:0007669"/>
    <property type="project" value="InterPro"/>
</dbReference>
<dbReference type="RefSeq" id="XP_043141327.1">
    <property type="nucleotide sequence ID" value="XM_043284115.1"/>
</dbReference>
<organism evidence="4 5">
    <name type="scientific">Aspergillus chevalieri</name>
    <name type="common">Eurotium chevalieri</name>
    <dbReference type="NCBI Taxonomy" id="182096"/>
    <lineage>
        <taxon>Eukaryota</taxon>
        <taxon>Fungi</taxon>
        <taxon>Dikarya</taxon>
        <taxon>Ascomycota</taxon>
        <taxon>Pezizomycotina</taxon>
        <taxon>Eurotiomycetes</taxon>
        <taxon>Eurotiomycetidae</taxon>
        <taxon>Eurotiales</taxon>
        <taxon>Aspergillaceae</taxon>
        <taxon>Aspergillus</taxon>
        <taxon>Aspergillus subgen. Aspergillus</taxon>
    </lineage>
</organism>
<evidence type="ECO:0000256" key="2">
    <source>
        <dbReference type="ARBA" id="ARBA00023134"/>
    </source>
</evidence>
<feature type="domain" description="Tr-type G" evidence="3">
    <location>
        <begin position="1"/>
        <end position="121"/>
    </location>
</feature>
<dbReference type="EMBL" id="AP024423">
    <property type="protein sequence ID" value="BCR92814.1"/>
    <property type="molecule type" value="Genomic_DNA"/>
</dbReference>
<sequence length="121" mass="13167">MAILGHDDFGESTVAGWESSKYAWILDNLETERDSGDTTDVSLEKFETDENVVTLIDCPGRRAYTKNMIAGAVAADCALLVISAAEGEFETGMRTNHGQMREQALLAFALGIKRIIVASPR</sequence>
<dbReference type="KEGG" id="ache:ACHE_80714S"/>
<keyword evidence="4" id="KW-0648">Protein biosynthesis</keyword>
<keyword evidence="4" id="KW-0251">Elongation factor</keyword>
<keyword evidence="5" id="KW-1185">Reference proteome</keyword>
<dbReference type="PROSITE" id="PS51722">
    <property type="entry name" value="G_TR_2"/>
    <property type="match status" value="1"/>
</dbReference>
<evidence type="ECO:0000256" key="1">
    <source>
        <dbReference type="ARBA" id="ARBA00022741"/>
    </source>
</evidence>
<dbReference type="Gene3D" id="3.40.50.300">
    <property type="entry name" value="P-loop containing nucleotide triphosphate hydrolases"/>
    <property type="match status" value="1"/>
</dbReference>